<dbReference type="PANTHER" id="PTHR11082">
    <property type="entry name" value="TRNA-DIHYDROURIDINE SYNTHASE"/>
    <property type="match status" value="1"/>
</dbReference>
<evidence type="ECO:0000256" key="2">
    <source>
        <dbReference type="ARBA" id="ARBA00022630"/>
    </source>
</evidence>
<evidence type="ECO:0000313" key="10">
    <source>
        <dbReference type="EMBL" id="ORY81491.1"/>
    </source>
</evidence>
<protein>
    <recommendedName>
        <fullName evidence="9">DUS-like FMN-binding domain-containing protein</fullName>
    </recommendedName>
</protein>
<dbReference type="GO" id="GO:0006397">
    <property type="term" value="P:mRNA processing"/>
    <property type="evidence" value="ECO:0007669"/>
    <property type="project" value="UniProtKB-KW"/>
</dbReference>
<comment type="catalytic activity">
    <reaction evidence="7">
        <text>a 5,6-dihydrouridine in mRNA + NAD(+) = a uridine in mRNA + NADH + H(+)</text>
        <dbReference type="Rhea" id="RHEA:69851"/>
        <dbReference type="Rhea" id="RHEA-COMP:14658"/>
        <dbReference type="Rhea" id="RHEA-COMP:17789"/>
        <dbReference type="ChEBI" id="CHEBI:15378"/>
        <dbReference type="ChEBI" id="CHEBI:57540"/>
        <dbReference type="ChEBI" id="CHEBI:57945"/>
        <dbReference type="ChEBI" id="CHEBI:65315"/>
        <dbReference type="ChEBI" id="CHEBI:74443"/>
    </reaction>
    <physiologicalReaction direction="right-to-left" evidence="7">
        <dbReference type="Rhea" id="RHEA:69853"/>
    </physiologicalReaction>
</comment>
<keyword evidence="3" id="KW-0288">FMN</keyword>
<evidence type="ECO:0000256" key="5">
    <source>
        <dbReference type="ARBA" id="ARBA00022694"/>
    </source>
</evidence>
<dbReference type="OrthoDB" id="9977870at2759"/>
<name>A0A1Y2FC64_PROLT</name>
<keyword evidence="2" id="KW-0285">Flavoprotein</keyword>
<comment type="caution">
    <text evidence="10">The sequence shown here is derived from an EMBL/GenBank/DDBJ whole genome shotgun (WGS) entry which is preliminary data.</text>
</comment>
<comment type="catalytic activity">
    <reaction evidence="8">
        <text>a 5,6-dihydrouridine in mRNA + NADP(+) = a uridine in mRNA + NADPH + H(+)</text>
        <dbReference type="Rhea" id="RHEA:69855"/>
        <dbReference type="Rhea" id="RHEA-COMP:14658"/>
        <dbReference type="Rhea" id="RHEA-COMP:17789"/>
        <dbReference type="ChEBI" id="CHEBI:15378"/>
        <dbReference type="ChEBI" id="CHEBI:57783"/>
        <dbReference type="ChEBI" id="CHEBI:58349"/>
        <dbReference type="ChEBI" id="CHEBI:65315"/>
        <dbReference type="ChEBI" id="CHEBI:74443"/>
    </reaction>
    <physiologicalReaction direction="right-to-left" evidence="8">
        <dbReference type="Rhea" id="RHEA:69857"/>
    </physiologicalReaction>
</comment>
<evidence type="ECO:0000259" key="9">
    <source>
        <dbReference type="Pfam" id="PF01207"/>
    </source>
</evidence>
<dbReference type="PROSITE" id="PS01136">
    <property type="entry name" value="UPF0034"/>
    <property type="match status" value="1"/>
</dbReference>
<accession>A0A1Y2FC64</accession>
<dbReference type="Proteomes" id="UP000193685">
    <property type="component" value="Unassembled WGS sequence"/>
</dbReference>
<sequence length="430" mass="48045">MLGRVALGRNKFQAQNFNFILNLLLLLLQLLLLLYTAVIAAASGQMDFETLRALPHDASHPCYRGDPHTRTKANNPITHLFTKRKAEHRPITVAAPMVRYSKLAFRSTVSHYDCDLVYTPMLLAKEFSNHPNARNAEFHSSREDARPLVVQFAAKEPEFLAKACLLVRDYTDAVGLNCGCPQSWACQAGIGAQLMKEPERVCALIRAARAAVGETILLEAKMRVHRDLKETVAWAQMVEASGVDWITCHGRTKSTRSSEPVDLEAIRLVRESVKIPVIANGDVINAAEARRIYEATGCAGVMSARGLFANPALFSRTRREDAVGCPWHAVERFMDHAIQTKLHPKLLQSHLVEMFGSGRFWDKKTRIAFMEERTTAGISDFIDARYVRLRPGEEGFAERETPIRKTVARTAPDEKKTNVDALAETLEAVL</sequence>
<dbReference type="RefSeq" id="XP_040724867.1">
    <property type="nucleotide sequence ID" value="XM_040869477.1"/>
</dbReference>
<dbReference type="GeneID" id="63786076"/>
<reference evidence="10 11" key="1">
    <citation type="submission" date="2016-07" db="EMBL/GenBank/DDBJ databases">
        <title>Pervasive Adenine N6-methylation of Active Genes in Fungi.</title>
        <authorList>
            <consortium name="DOE Joint Genome Institute"/>
            <person name="Mondo S.J."/>
            <person name="Dannebaum R.O."/>
            <person name="Kuo R.C."/>
            <person name="Labutti K."/>
            <person name="Haridas S."/>
            <person name="Kuo A."/>
            <person name="Salamov A."/>
            <person name="Ahrendt S.R."/>
            <person name="Lipzen A."/>
            <person name="Sullivan W."/>
            <person name="Andreopoulos W.B."/>
            <person name="Clum A."/>
            <person name="Lindquist E."/>
            <person name="Daum C."/>
            <person name="Ramamoorthy G.K."/>
            <person name="Gryganskyi A."/>
            <person name="Culley D."/>
            <person name="Magnuson J.K."/>
            <person name="James T.Y."/>
            <person name="O'Malley M.A."/>
            <person name="Stajich J.E."/>
            <person name="Spatafora J.W."/>
            <person name="Visel A."/>
            <person name="Grigoriev I.V."/>
        </authorList>
    </citation>
    <scope>NUCLEOTIDE SEQUENCE [LARGE SCALE GENOMIC DNA]</scope>
    <source>
        <strain evidence="10 11">12-1054</strain>
    </source>
</reference>
<dbReference type="InterPro" id="IPR018517">
    <property type="entry name" value="tRNA_hU_synthase_CS"/>
</dbReference>
<evidence type="ECO:0000256" key="6">
    <source>
        <dbReference type="ARBA" id="ARBA00023002"/>
    </source>
</evidence>
<evidence type="ECO:0000256" key="7">
    <source>
        <dbReference type="ARBA" id="ARBA00048342"/>
    </source>
</evidence>
<comment type="cofactor">
    <cofactor evidence="1">
        <name>FMN</name>
        <dbReference type="ChEBI" id="CHEBI:58210"/>
    </cofactor>
</comment>
<dbReference type="SUPFAM" id="SSF51395">
    <property type="entry name" value="FMN-linked oxidoreductases"/>
    <property type="match status" value="1"/>
</dbReference>
<dbReference type="OMA" id="VEPHCDY"/>
<evidence type="ECO:0000256" key="3">
    <source>
        <dbReference type="ARBA" id="ARBA00022643"/>
    </source>
</evidence>
<keyword evidence="4" id="KW-0507">mRNA processing</keyword>
<keyword evidence="6" id="KW-0560">Oxidoreductase</keyword>
<dbReference type="GO" id="GO:0050660">
    <property type="term" value="F:flavin adenine dinucleotide binding"/>
    <property type="evidence" value="ECO:0007669"/>
    <property type="project" value="InterPro"/>
</dbReference>
<dbReference type="CDD" id="cd02801">
    <property type="entry name" value="DUS_like_FMN"/>
    <property type="match status" value="1"/>
</dbReference>
<dbReference type="AlphaFoldDB" id="A0A1Y2FC64"/>
<dbReference type="STRING" id="56484.A0A1Y2FC64"/>
<dbReference type="Pfam" id="PF01207">
    <property type="entry name" value="Dus"/>
    <property type="match status" value="1"/>
</dbReference>
<evidence type="ECO:0000256" key="1">
    <source>
        <dbReference type="ARBA" id="ARBA00001917"/>
    </source>
</evidence>
<dbReference type="EMBL" id="MCFI01000011">
    <property type="protein sequence ID" value="ORY81491.1"/>
    <property type="molecule type" value="Genomic_DNA"/>
</dbReference>
<dbReference type="InterPro" id="IPR035587">
    <property type="entry name" value="DUS-like_FMN-bd"/>
</dbReference>
<keyword evidence="5" id="KW-0819">tRNA processing</keyword>
<evidence type="ECO:0000256" key="8">
    <source>
        <dbReference type="ARBA" id="ARBA00049447"/>
    </source>
</evidence>
<dbReference type="Gene3D" id="3.20.20.70">
    <property type="entry name" value="Aldolase class I"/>
    <property type="match status" value="1"/>
</dbReference>
<proteinExistence type="predicted"/>
<organism evidence="10 11">
    <name type="scientific">Protomyces lactucae-debilis</name>
    <dbReference type="NCBI Taxonomy" id="2754530"/>
    <lineage>
        <taxon>Eukaryota</taxon>
        <taxon>Fungi</taxon>
        <taxon>Dikarya</taxon>
        <taxon>Ascomycota</taxon>
        <taxon>Taphrinomycotina</taxon>
        <taxon>Taphrinomycetes</taxon>
        <taxon>Taphrinales</taxon>
        <taxon>Protomycetaceae</taxon>
        <taxon>Protomyces</taxon>
    </lineage>
</organism>
<gene>
    <name evidence="10" type="ORF">BCR37DRAFT_380393</name>
</gene>
<feature type="domain" description="DUS-like FMN-binding" evidence="9">
    <location>
        <begin position="94"/>
        <end position="325"/>
    </location>
</feature>
<evidence type="ECO:0000256" key="4">
    <source>
        <dbReference type="ARBA" id="ARBA00022664"/>
    </source>
</evidence>
<dbReference type="InterPro" id="IPR013785">
    <property type="entry name" value="Aldolase_TIM"/>
</dbReference>
<evidence type="ECO:0000313" key="11">
    <source>
        <dbReference type="Proteomes" id="UP000193685"/>
    </source>
</evidence>
<dbReference type="PANTHER" id="PTHR11082:SF31">
    <property type="entry name" value="TRNA-DIHYDROURIDINE(20A_20B) SYNTHASE [NAD(P)+]-LIKE"/>
    <property type="match status" value="1"/>
</dbReference>
<dbReference type="GO" id="GO:0017150">
    <property type="term" value="F:tRNA dihydrouridine synthase activity"/>
    <property type="evidence" value="ECO:0007669"/>
    <property type="project" value="InterPro"/>
</dbReference>
<keyword evidence="11" id="KW-1185">Reference proteome</keyword>